<dbReference type="PANTHER" id="PTHR44943">
    <property type="entry name" value="CELLULOSE SYNTHASE OPERON PROTEIN C"/>
    <property type="match status" value="1"/>
</dbReference>
<dbReference type="PANTHER" id="PTHR44943:SF4">
    <property type="entry name" value="TPR REPEAT-CONTAINING PROTEIN MJ0798"/>
    <property type="match status" value="1"/>
</dbReference>
<protein>
    <submittedName>
        <fullName evidence="5">Uncharacterized protein</fullName>
    </submittedName>
</protein>
<dbReference type="SMART" id="SM00028">
    <property type="entry name" value="TPR"/>
    <property type="match status" value="1"/>
</dbReference>
<keyword evidence="4" id="KW-0732">Signal</keyword>
<gene>
    <name evidence="5" type="ORF">F7D73_14895</name>
</gene>
<dbReference type="EMBL" id="VZCB01000101">
    <property type="protein sequence ID" value="MQN82201.1"/>
    <property type="molecule type" value="Genomic_DNA"/>
</dbReference>
<dbReference type="InterPro" id="IPR051685">
    <property type="entry name" value="Ycf3/AcsC/BcsC/TPR_MFPF"/>
</dbReference>
<feature type="chain" id="PRO_5026008595" evidence="4">
    <location>
        <begin position="20"/>
        <end position="402"/>
    </location>
</feature>
<dbReference type="RefSeq" id="WP_153125969.1">
    <property type="nucleotide sequence ID" value="NZ_VZCB01000101.1"/>
</dbReference>
<name>A0A6G1U607_9BACT</name>
<evidence type="ECO:0000256" key="1">
    <source>
        <dbReference type="ARBA" id="ARBA00022737"/>
    </source>
</evidence>
<dbReference type="AlphaFoldDB" id="A0A6G1U607"/>
<proteinExistence type="predicted"/>
<evidence type="ECO:0000313" key="6">
    <source>
        <dbReference type="Proteomes" id="UP000480425"/>
    </source>
</evidence>
<reference evidence="5 6" key="1">
    <citation type="submission" date="2019-09" db="EMBL/GenBank/DDBJ databases">
        <title>Distinct polysaccharide growth profiles of human intestinal Prevotella copri isolates.</title>
        <authorList>
            <person name="Fehlner-Peach H."/>
            <person name="Magnabosco C."/>
            <person name="Raghavan V."/>
            <person name="Scher J.U."/>
            <person name="Tett A."/>
            <person name="Cox L.M."/>
            <person name="Gottsegen C."/>
            <person name="Watters A."/>
            <person name="Wiltshire- Gordon J.D."/>
            <person name="Segata N."/>
            <person name="Bonneau R."/>
            <person name="Littman D.R."/>
        </authorList>
    </citation>
    <scope>NUCLEOTIDE SEQUENCE [LARGE SCALE GENOMIC DNA]</scope>
    <source>
        <strain evidence="6">iA622</strain>
    </source>
</reference>
<evidence type="ECO:0000256" key="3">
    <source>
        <dbReference type="PROSITE-ProRule" id="PRU00339"/>
    </source>
</evidence>
<evidence type="ECO:0000256" key="2">
    <source>
        <dbReference type="ARBA" id="ARBA00022803"/>
    </source>
</evidence>
<feature type="signal peptide" evidence="4">
    <location>
        <begin position="1"/>
        <end position="19"/>
    </location>
</feature>
<organism evidence="5 6">
    <name type="scientific">Segatella copri</name>
    <dbReference type="NCBI Taxonomy" id="165179"/>
    <lineage>
        <taxon>Bacteria</taxon>
        <taxon>Pseudomonadati</taxon>
        <taxon>Bacteroidota</taxon>
        <taxon>Bacteroidia</taxon>
        <taxon>Bacteroidales</taxon>
        <taxon>Prevotellaceae</taxon>
        <taxon>Segatella</taxon>
    </lineage>
</organism>
<dbReference type="Gene3D" id="1.25.40.10">
    <property type="entry name" value="Tetratricopeptide repeat domain"/>
    <property type="match status" value="1"/>
</dbReference>
<dbReference type="PROSITE" id="PS50005">
    <property type="entry name" value="TPR"/>
    <property type="match status" value="1"/>
</dbReference>
<dbReference type="Pfam" id="PF13181">
    <property type="entry name" value="TPR_8"/>
    <property type="match status" value="1"/>
</dbReference>
<dbReference type="SUPFAM" id="SSF48452">
    <property type="entry name" value="TPR-like"/>
    <property type="match status" value="1"/>
</dbReference>
<accession>A0A6G1U607</accession>
<dbReference type="InterPro" id="IPR011990">
    <property type="entry name" value="TPR-like_helical_dom_sf"/>
</dbReference>
<evidence type="ECO:0000256" key="4">
    <source>
        <dbReference type="SAM" id="SignalP"/>
    </source>
</evidence>
<dbReference type="Proteomes" id="UP000480425">
    <property type="component" value="Unassembled WGS sequence"/>
</dbReference>
<keyword evidence="2 3" id="KW-0802">TPR repeat</keyword>
<dbReference type="OrthoDB" id="1063371at2"/>
<keyword evidence="1" id="KW-0677">Repeat</keyword>
<feature type="repeat" description="TPR" evidence="3">
    <location>
        <begin position="292"/>
        <end position="325"/>
    </location>
</feature>
<comment type="caution">
    <text evidence="5">The sequence shown here is derived from an EMBL/GenBank/DDBJ whole genome shotgun (WGS) entry which is preliminary data.</text>
</comment>
<evidence type="ECO:0000313" key="5">
    <source>
        <dbReference type="EMBL" id="MQN82201.1"/>
    </source>
</evidence>
<dbReference type="InterPro" id="IPR019734">
    <property type="entry name" value="TPR_rpt"/>
</dbReference>
<sequence length="402" mass="44641">MKKLIVAAMLVLGATSAFAGDSDALKAVMKAKTYAEAEALVKQNLGQFANDAEKAKAYNKLVDLGMKDFNDQQSIQQTNQIMKKNDPVDENAMNEGAYNALMNAIECYKYDQLPNAKGKVAPKFKGNASRVWAARQQLVNAGQAAAQNNKADEVLKYWGAFLDTDAEPLFASIDAKQKEGEKEYIGQVALFAARYAYQAKDAARCEKYCDIAMTSEKEAKDALNLKLYVMKDGLKTKEDSLNYVNKLKDLYTKDPSNEVMLDGLNSMYSALKMEKEQTELLDAAIAKDPKNFVALANKGMMYIQKNDANNAIKCLKQALEAKPDNVVVMTYLGACYNSKAGEIQAVQGRKVVYQEAIKILDKAKELDPEKAQANWGYTRYQAYYGYYGPNAPETKKAEEESK</sequence>